<protein>
    <submittedName>
        <fullName evidence="1">Uncharacterized protein</fullName>
    </submittedName>
</protein>
<sequence>MPSAAVTRRVGPLAAVEGGQPALAVGDIDVHHVRLSVAGLTPHLAEAPSGFVPWADVREIRLDVPTTWWPHPALGDSVGPVIEGLFGGAAIEVTETPTFPVHVRTADGAQLEWSATTHYLSGYRRKDAAMSARLVDHLVAHPDARGLLAQPVALLDRLAQILRQPPPATP</sequence>
<dbReference type="OrthoDB" id="5064903at2"/>
<reference evidence="1 2" key="1">
    <citation type="submission" date="2016-12" db="EMBL/GenBank/DDBJ databases">
        <title>Complete genome sequence of Microbacterium aurum KACC 15219.</title>
        <authorList>
            <person name="Jung Y."/>
            <person name="Shin J.-H."/>
            <person name="Lee Y.-J."/>
            <person name="Yi H."/>
            <person name="Bahn Y.-S."/>
            <person name="Kim J.F."/>
            <person name="Lee D.-W."/>
        </authorList>
    </citation>
    <scope>NUCLEOTIDE SEQUENCE [LARGE SCALE GENOMIC DNA]</scope>
    <source>
        <strain evidence="1 2">KACC 15219</strain>
    </source>
</reference>
<dbReference type="Proteomes" id="UP000187185">
    <property type="component" value="Chromosome"/>
</dbReference>
<dbReference type="RefSeq" id="WP_076688759.1">
    <property type="nucleotide sequence ID" value="NZ_CP018762.1"/>
</dbReference>
<dbReference type="KEGG" id="maur:BOH66_01840"/>
<gene>
    <name evidence="1" type="ORF">BOH66_01840</name>
</gene>
<dbReference type="EMBL" id="CP018762">
    <property type="protein sequence ID" value="APZ33174.1"/>
    <property type="molecule type" value="Genomic_DNA"/>
</dbReference>
<proteinExistence type="predicted"/>
<keyword evidence="2" id="KW-1185">Reference proteome</keyword>
<organism evidence="1 2">
    <name type="scientific">Microbacterium aurum</name>
    <dbReference type="NCBI Taxonomy" id="36805"/>
    <lineage>
        <taxon>Bacteria</taxon>
        <taxon>Bacillati</taxon>
        <taxon>Actinomycetota</taxon>
        <taxon>Actinomycetes</taxon>
        <taxon>Micrococcales</taxon>
        <taxon>Microbacteriaceae</taxon>
        <taxon>Microbacterium</taxon>
    </lineage>
</organism>
<evidence type="ECO:0000313" key="1">
    <source>
        <dbReference type="EMBL" id="APZ33174.1"/>
    </source>
</evidence>
<evidence type="ECO:0000313" key="2">
    <source>
        <dbReference type="Proteomes" id="UP000187185"/>
    </source>
</evidence>
<accession>A0A1P8U4Z0</accession>
<dbReference type="STRING" id="36805.BOH66_01840"/>
<dbReference type="AlphaFoldDB" id="A0A1P8U4Z0"/>
<name>A0A1P8U4Z0_9MICO</name>